<evidence type="ECO:0000313" key="7">
    <source>
        <dbReference type="Ensembl" id="ENSEBUP00000021695.1"/>
    </source>
</evidence>
<dbReference type="SMART" id="SM00832">
    <property type="entry name" value="C8"/>
    <property type="match status" value="1"/>
</dbReference>
<sequence length="362" mass="41561">MVCFHHCRKNGSCRAPENCCHMCVSYVQPLETHCRVNNSIYQDGDQLPSSPCMTCTCRTGKTKCQRFKCPTRKVCPHGQHLEQTQLECCPKCVNKPGVCTVFGDPHYRTFDGKTFNFQGPCRYTLVRDCTRAELFSVIVQNDARNTHYFAWTKAVELWLGPTTIELLPRLRLRFNGSHAVLPLVTPSLNITTSGFLLKVSTSIGLTVTWDGKSYAEVAITSMWRSRVCGLCGNYNGHYRDELLGQNGYFHADVESFAESWRVDDNEVCARPTRSRLPNVCTGSGKKRRRARRLCRKLISWGFHKCHAIVDLLPFYKSCMMDMCECPKKQRCYCEAFLAYTRACEREGVRIRWDVKQRCHGWL</sequence>
<dbReference type="GO" id="GO:0005576">
    <property type="term" value="C:extracellular region"/>
    <property type="evidence" value="ECO:0007669"/>
    <property type="project" value="UniProtKB-SubCell"/>
</dbReference>
<keyword evidence="8" id="KW-1185">Reference proteome</keyword>
<dbReference type="PROSITE" id="PS50184">
    <property type="entry name" value="VWFC_2"/>
    <property type="match status" value="1"/>
</dbReference>
<keyword evidence="2" id="KW-0964">Secreted</keyword>
<reference evidence="7" key="1">
    <citation type="submission" date="2025-05" db="UniProtKB">
        <authorList>
            <consortium name="Ensembl"/>
        </authorList>
    </citation>
    <scope>IDENTIFICATION</scope>
</reference>
<dbReference type="Ensembl" id="ENSEBUT00000022271.1">
    <property type="protein sequence ID" value="ENSEBUP00000021695.1"/>
    <property type="gene ID" value="ENSEBUG00000013395.1"/>
</dbReference>
<dbReference type="Ensembl" id="ENSEBUT00000022280.1">
    <property type="protein sequence ID" value="ENSEBUP00000021704.1"/>
    <property type="gene ID" value="ENSEBUG00000013395.1"/>
</dbReference>
<dbReference type="InterPro" id="IPR001846">
    <property type="entry name" value="VWF_type-D"/>
</dbReference>
<dbReference type="InterPro" id="IPR014853">
    <property type="entry name" value="VWF/SSPO/ZAN-like_Cys-rich_dom"/>
</dbReference>
<protein>
    <recommendedName>
        <fullName evidence="9">BMP-binding endothelial regulator protein</fullName>
    </recommendedName>
</protein>
<dbReference type="InterPro" id="IPR052424">
    <property type="entry name" value="Kielin_Chordin-BMP_Reg"/>
</dbReference>
<evidence type="ECO:0000256" key="4">
    <source>
        <dbReference type="ARBA" id="ARBA00022737"/>
    </source>
</evidence>
<evidence type="ECO:0000259" key="6">
    <source>
        <dbReference type="PROSITE" id="PS51233"/>
    </source>
</evidence>
<name>A0A8C4QZ18_EPTBU</name>
<dbReference type="Pfam" id="PF00093">
    <property type="entry name" value="VWC"/>
    <property type="match status" value="1"/>
</dbReference>
<evidence type="ECO:0000256" key="2">
    <source>
        <dbReference type="ARBA" id="ARBA00022525"/>
    </source>
</evidence>
<dbReference type="PROSITE" id="PS01208">
    <property type="entry name" value="VWFC_1"/>
    <property type="match status" value="1"/>
</dbReference>
<dbReference type="SUPFAM" id="SSF57603">
    <property type="entry name" value="FnI-like domain"/>
    <property type="match status" value="1"/>
</dbReference>
<dbReference type="Proteomes" id="UP000694388">
    <property type="component" value="Unplaced"/>
</dbReference>
<evidence type="ECO:0000259" key="5">
    <source>
        <dbReference type="PROSITE" id="PS50184"/>
    </source>
</evidence>
<dbReference type="SMART" id="SM00214">
    <property type="entry name" value="VWC"/>
    <property type="match status" value="1"/>
</dbReference>
<dbReference type="PANTHER" id="PTHR46698:SF4">
    <property type="entry name" value="CROSSVEINLESS 2"/>
    <property type="match status" value="1"/>
</dbReference>
<dbReference type="OMA" id="DHTECEA"/>
<organism evidence="7 8">
    <name type="scientific">Eptatretus burgeri</name>
    <name type="common">Inshore hagfish</name>
    <dbReference type="NCBI Taxonomy" id="7764"/>
    <lineage>
        <taxon>Eukaryota</taxon>
        <taxon>Metazoa</taxon>
        <taxon>Chordata</taxon>
        <taxon>Craniata</taxon>
        <taxon>Vertebrata</taxon>
        <taxon>Cyclostomata</taxon>
        <taxon>Myxini</taxon>
        <taxon>Myxiniformes</taxon>
        <taxon>Myxinidae</taxon>
        <taxon>Eptatretinae</taxon>
        <taxon>Eptatretus</taxon>
    </lineage>
</organism>
<dbReference type="SMART" id="SM00216">
    <property type="entry name" value="VWD"/>
    <property type="match status" value="1"/>
</dbReference>
<evidence type="ECO:0000256" key="3">
    <source>
        <dbReference type="ARBA" id="ARBA00022729"/>
    </source>
</evidence>
<dbReference type="GeneTree" id="ENSGT00940000156485"/>
<dbReference type="Gene3D" id="6.20.200.20">
    <property type="match status" value="1"/>
</dbReference>
<dbReference type="InterPro" id="IPR001007">
    <property type="entry name" value="VWF_dom"/>
</dbReference>
<keyword evidence="3" id="KW-0732">Signal</keyword>
<evidence type="ECO:0008006" key="9">
    <source>
        <dbReference type="Google" id="ProtNLM"/>
    </source>
</evidence>
<dbReference type="PROSITE" id="PS51233">
    <property type="entry name" value="VWFD"/>
    <property type="match status" value="1"/>
</dbReference>
<accession>A0A8C4QZ18</accession>
<dbReference type="Pfam" id="PF08742">
    <property type="entry name" value="C8"/>
    <property type="match status" value="1"/>
</dbReference>
<dbReference type="PANTHER" id="PTHR46698">
    <property type="entry name" value="CROSSVEINLESS 2"/>
    <property type="match status" value="1"/>
</dbReference>
<dbReference type="Pfam" id="PF00094">
    <property type="entry name" value="VWD"/>
    <property type="match status" value="1"/>
</dbReference>
<dbReference type="AlphaFoldDB" id="A0A8C4QZ18"/>
<keyword evidence="4" id="KW-0677">Repeat</keyword>
<evidence type="ECO:0000313" key="8">
    <source>
        <dbReference type="Proteomes" id="UP000694388"/>
    </source>
</evidence>
<comment type="subcellular location">
    <subcellularLocation>
        <location evidence="1">Secreted</location>
    </subcellularLocation>
</comment>
<feature type="domain" description="VWFD" evidence="6">
    <location>
        <begin position="97"/>
        <end position="269"/>
    </location>
</feature>
<feature type="domain" description="VWFC" evidence="5">
    <location>
        <begin position="32"/>
        <end position="93"/>
    </location>
</feature>
<proteinExistence type="predicted"/>
<evidence type="ECO:0000256" key="1">
    <source>
        <dbReference type="ARBA" id="ARBA00004613"/>
    </source>
</evidence>